<sequence>MKIFSHEFKIETKSKFESIDITERIQETAKSIDEGVVYVFVKHTTCAIIVNEAEKGLMQDYLDWAKKLVPPEGEFKHNLIDNNGHAHIISSIIGNSRTVPVRSGNLDLGTWQRIILLEFDGPRTRTVNVKVMGE</sequence>
<dbReference type="RefSeq" id="WP_110270571.1">
    <property type="nucleotide sequence ID" value="NZ_CP029289.2"/>
</dbReference>
<gene>
    <name evidence="2" type="ORF">DFR85_08865</name>
</gene>
<dbReference type="KEGG" id="abri:DFR85_08865"/>
<accession>A0A2U9IFD5</accession>
<organism evidence="2 3">
    <name type="scientific">Acidianus brierleyi</name>
    <dbReference type="NCBI Taxonomy" id="41673"/>
    <lineage>
        <taxon>Archaea</taxon>
        <taxon>Thermoproteota</taxon>
        <taxon>Thermoprotei</taxon>
        <taxon>Sulfolobales</taxon>
        <taxon>Sulfolobaceae</taxon>
        <taxon>Acidianus</taxon>
    </lineage>
</organism>
<dbReference type="PANTHER" id="PTHR30615">
    <property type="entry name" value="UNCHARACTERIZED PROTEIN YJBQ-RELATED"/>
    <property type="match status" value="1"/>
</dbReference>
<dbReference type="GeneID" id="36832263"/>
<dbReference type="SUPFAM" id="SSF111038">
    <property type="entry name" value="YjbQ-like"/>
    <property type="match status" value="1"/>
</dbReference>
<evidence type="ECO:0000313" key="2">
    <source>
        <dbReference type="EMBL" id="AWR94690.1"/>
    </source>
</evidence>
<dbReference type="EMBL" id="CP029289">
    <property type="protein sequence ID" value="AWR94690.1"/>
    <property type="molecule type" value="Genomic_DNA"/>
</dbReference>
<dbReference type="InterPro" id="IPR035917">
    <property type="entry name" value="YjbQ-like_sf"/>
</dbReference>
<comment type="similarity">
    <text evidence="1">Belongs to the UPF0047 family.</text>
</comment>
<keyword evidence="3" id="KW-1185">Reference proteome</keyword>
<dbReference type="PIRSF" id="PIRSF004681">
    <property type="entry name" value="UCP004681"/>
    <property type="match status" value="1"/>
</dbReference>
<reference evidence="2 3" key="1">
    <citation type="submission" date="2018-05" db="EMBL/GenBank/DDBJ databases">
        <title>Complete Genome Sequences of Extremely Thermoacidophilic, Metal-Mobilizing Type-Strain Members of the Archaeal Family Sulfolobaceae: Acidianus brierleyi DSM-1651T, Acidianus sulfidivorans DSM-18786T, Metallosphaera hakonensis DSM-7519T, and Metallosphaera prunae DSM-10039T.</title>
        <authorList>
            <person name="Counts J.A."/>
            <person name="Kelly R.M."/>
        </authorList>
    </citation>
    <scope>NUCLEOTIDE SEQUENCE [LARGE SCALE GENOMIC DNA]</scope>
    <source>
        <strain evidence="2 3">DSM 1651</strain>
    </source>
</reference>
<dbReference type="Pfam" id="PF01894">
    <property type="entry name" value="YjbQ"/>
    <property type="match status" value="1"/>
</dbReference>
<dbReference type="AlphaFoldDB" id="A0A2U9IFD5"/>
<dbReference type="PANTHER" id="PTHR30615:SF8">
    <property type="entry name" value="UPF0047 PROTEIN C4A8.02C"/>
    <property type="match status" value="1"/>
</dbReference>
<dbReference type="InterPro" id="IPR001602">
    <property type="entry name" value="UPF0047_YjbQ-like"/>
</dbReference>
<dbReference type="OrthoDB" id="6663at2157"/>
<dbReference type="Proteomes" id="UP000248044">
    <property type="component" value="Chromosome"/>
</dbReference>
<dbReference type="PROSITE" id="PS01314">
    <property type="entry name" value="UPF0047"/>
    <property type="match status" value="1"/>
</dbReference>
<evidence type="ECO:0000256" key="1">
    <source>
        <dbReference type="ARBA" id="ARBA00005534"/>
    </source>
</evidence>
<name>A0A2U9IFD5_9CREN</name>
<evidence type="ECO:0008006" key="4">
    <source>
        <dbReference type="Google" id="ProtNLM"/>
    </source>
</evidence>
<dbReference type="Gene3D" id="2.60.120.460">
    <property type="entry name" value="YjbQ-like"/>
    <property type="match status" value="1"/>
</dbReference>
<dbReference type="NCBIfam" id="TIGR00149">
    <property type="entry name" value="TIGR00149_YjbQ"/>
    <property type="match status" value="1"/>
</dbReference>
<evidence type="ECO:0000313" key="3">
    <source>
        <dbReference type="Proteomes" id="UP000248044"/>
    </source>
</evidence>
<proteinExistence type="inferred from homology"/>
<protein>
    <recommendedName>
        <fullName evidence="4">YjbQ family protein</fullName>
    </recommendedName>
</protein>